<proteinExistence type="predicted"/>
<gene>
    <name evidence="1" type="ORF">S01H1_53426</name>
</gene>
<dbReference type="AlphaFoldDB" id="X0WLH5"/>
<feature type="non-terminal residue" evidence="1">
    <location>
        <position position="1"/>
    </location>
</feature>
<comment type="caution">
    <text evidence="1">The sequence shown here is derived from an EMBL/GenBank/DDBJ whole genome shotgun (WGS) entry which is preliminary data.</text>
</comment>
<evidence type="ECO:0000313" key="1">
    <source>
        <dbReference type="EMBL" id="GAG24072.1"/>
    </source>
</evidence>
<sequence length="39" mass="4394">RDARPDRNSYVFYVNLDKRGRGKAGRPKAGEIIFGKDIG</sequence>
<name>X0WLH5_9ZZZZ</name>
<protein>
    <submittedName>
        <fullName evidence="1">Uncharacterized protein</fullName>
    </submittedName>
</protein>
<accession>X0WLH5</accession>
<organism evidence="1">
    <name type="scientific">marine sediment metagenome</name>
    <dbReference type="NCBI Taxonomy" id="412755"/>
    <lineage>
        <taxon>unclassified sequences</taxon>
        <taxon>metagenomes</taxon>
        <taxon>ecological metagenomes</taxon>
    </lineage>
</organism>
<reference evidence="1" key="1">
    <citation type="journal article" date="2014" name="Front. Microbiol.">
        <title>High frequency of phylogenetically diverse reductive dehalogenase-homologous genes in deep subseafloor sedimentary metagenomes.</title>
        <authorList>
            <person name="Kawai M."/>
            <person name="Futagami T."/>
            <person name="Toyoda A."/>
            <person name="Takaki Y."/>
            <person name="Nishi S."/>
            <person name="Hori S."/>
            <person name="Arai W."/>
            <person name="Tsubouchi T."/>
            <person name="Morono Y."/>
            <person name="Uchiyama I."/>
            <person name="Ito T."/>
            <person name="Fujiyama A."/>
            <person name="Inagaki F."/>
            <person name="Takami H."/>
        </authorList>
    </citation>
    <scope>NUCLEOTIDE SEQUENCE</scope>
    <source>
        <strain evidence="1">Expedition CK06-06</strain>
    </source>
</reference>
<dbReference type="EMBL" id="BARS01034599">
    <property type="protein sequence ID" value="GAG24072.1"/>
    <property type="molecule type" value="Genomic_DNA"/>
</dbReference>